<feature type="region of interest" description="Disordered" evidence="1">
    <location>
        <begin position="1306"/>
        <end position="1367"/>
    </location>
</feature>
<dbReference type="PANTHER" id="PTHR48174:SF5">
    <property type="entry name" value="VACUOLAR PROTEIN SORTING-ASSOCIATED PROTEIN 62"/>
    <property type="match status" value="1"/>
</dbReference>
<feature type="compositionally biased region" description="Gly residues" evidence="1">
    <location>
        <begin position="458"/>
        <end position="468"/>
    </location>
</feature>
<feature type="chain" id="PRO_5003124385" evidence="3">
    <location>
        <begin position="34"/>
        <end position="1528"/>
    </location>
</feature>
<feature type="transmembrane region" description="Helical" evidence="2">
    <location>
        <begin position="1464"/>
        <end position="1481"/>
    </location>
</feature>
<evidence type="ECO:0000256" key="2">
    <source>
        <dbReference type="SAM" id="Phobius"/>
    </source>
</evidence>
<evidence type="ECO:0000256" key="3">
    <source>
        <dbReference type="SAM" id="SignalP"/>
    </source>
</evidence>
<dbReference type="STRING" id="3068.D8UDJ5"/>
<dbReference type="EMBL" id="GL378385">
    <property type="protein sequence ID" value="EFJ42177.1"/>
    <property type="molecule type" value="Genomic_DNA"/>
</dbReference>
<feature type="compositionally biased region" description="Low complexity" evidence="1">
    <location>
        <begin position="329"/>
        <end position="341"/>
    </location>
</feature>
<feature type="compositionally biased region" description="Acidic residues" evidence="1">
    <location>
        <begin position="985"/>
        <end position="996"/>
    </location>
</feature>
<feature type="compositionally biased region" description="Low complexity" evidence="1">
    <location>
        <begin position="1355"/>
        <end position="1367"/>
    </location>
</feature>
<feature type="compositionally biased region" description="Basic residues" evidence="1">
    <location>
        <begin position="423"/>
        <end position="433"/>
    </location>
</feature>
<feature type="region of interest" description="Disordered" evidence="1">
    <location>
        <begin position="452"/>
        <end position="479"/>
    </location>
</feature>
<accession>D8UDJ5</accession>
<feature type="compositionally biased region" description="Gly residues" evidence="1">
    <location>
        <begin position="945"/>
        <end position="954"/>
    </location>
</feature>
<feature type="compositionally biased region" description="Polar residues" evidence="1">
    <location>
        <begin position="1311"/>
        <end position="1337"/>
    </location>
</feature>
<protein>
    <submittedName>
        <fullName evidence="4">Uncharacterized protein</fullName>
    </submittedName>
</protein>
<dbReference type="RefSeq" id="XP_002956720.1">
    <property type="nucleotide sequence ID" value="XM_002956674.1"/>
</dbReference>
<organism evidence="5">
    <name type="scientific">Volvox carteri f. nagariensis</name>
    <dbReference type="NCBI Taxonomy" id="3068"/>
    <lineage>
        <taxon>Eukaryota</taxon>
        <taxon>Viridiplantae</taxon>
        <taxon>Chlorophyta</taxon>
        <taxon>core chlorophytes</taxon>
        <taxon>Chlorophyceae</taxon>
        <taxon>CS clade</taxon>
        <taxon>Chlamydomonadales</taxon>
        <taxon>Volvocaceae</taxon>
        <taxon>Volvox</taxon>
    </lineage>
</organism>
<evidence type="ECO:0000256" key="1">
    <source>
        <dbReference type="SAM" id="MobiDB-lite"/>
    </source>
</evidence>
<feature type="transmembrane region" description="Helical" evidence="2">
    <location>
        <begin position="827"/>
        <end position="847"/>
    </location>
</feature>
<feature type="region of interest" description="Disordered" evidence="1">
    <location>
        <begin position="329"/>
        <end position="437"/>
    </location>
</feature>
<keyword evidence="3" id="KW-0732">Signal</keyword>
<feature type="transmembrane region" description="Helical" evidence="2">
    <location>
        <begin position="1103"/>
        <end position="1125"/>
    </location>
</feature>
<evidence type="ECO:0000313" key="5">
    <source>
        <dbReference type="Proteomes" id="UP000001058"/>
    </source>
</evidence>
<dbReference type="Proteomes" id="UP000001058">
    <property type="component" value="Unassembled WGS sequence"/>
</dbReference>
<feature type="compositionally biased region" description="Basic and acidic residues" evidence="1">
    <location>
        <begin position="363"/>
        <end position="375"/>
    </location>
</feature>
<feature type="transmembrane region" description="Helical" evidence="2">
    <location>
        <begin position="1421"/>
        <end position="1444"/>
    </location>
</feature>
<proteinExistence type="predicted"/>
<feature type="signal peptide" evidence="3">
    <location>
        <begin position="1"/>
        <end position="33"/>
    </location>
</feature>
<name>D8UDJ5_VOLCA</name>
<dbReference type="GeneID" id="9627676"/>
<feature type="region of interest" description="Disordered" evidence="1">
    <location>
        <begin position="1061"/>
        <end position="1082"/>
    </location>
</feature>
<dbReference type="KEGG" id="vcn:VOLCADRAFT_97750"/>
<reference evidence="4 5" key="1">
    <citation type="journal article" date="2010" name="Science">
        <title>Genomic analysis of organismal complexity in the multicellular green alga Volvox carteri.</title>
        <authorList>
            <person name="Prochnik S.E."/>
            <person name="Umen J."/>
            <person name="Nedelcu A.M."/>
            <person name="Hallmann A."/>
            <person name="Miller S.M."/>
            <person name="Nishii I."/>
            <person name="Ferris P."/>
            <person name="Kuo A."/>
            <person name="Mitros T."/>
            <person name="Fritz-Laylin L.K."/>
            <person name="Hellsten U."/>
            <person name="Chapman J."/>
            <person name="Simakov O."/>
            <person name="Rensing S.A."/>
            <person name="Terry A."/>
            <person name="Pangilinan J."/>
            <person name="Kapitonov V."/>
            <person name="Jurka J."/>
            <person name="Salamov A."/>
            <person name="Shapiro H."/>
            <person name="Schmutz J."/>
            <person name="Grimwood J."/>
            <person name="Lindquist E."/>
            <person name="Lucas S."/>
            <person name="Grigoriev I.V."/>
            <person name="Schmitt R."/>
            <person name="Kirk D."/>
            <person name="Rokhsar D.S."/>
        </authorList>
    </citation>
    <scope>NUCLEOTIDE SEQUENCE [LARGE SCALE GENOMIC DNA]</scope>
    <source>
        <strain evidence="5">f. Nagariensis / Eve</strain>
    </source>
</reference>
<dbReference type="OrthoDB" id="549738at2759"/>
<keyword evidence="2" id="KW-1133">Transmembrane helix</keyword>
<keyword evidence="5" id="KW-1185">Reference proteome</keyword>
<keyword evidence="2" id="KW-0472">Membrane</keyword>
<evidence type="ECO:0000313" key="4">
    <source>
        <dbReference type="EMBL" id="EFJ42177.1"/>
    </source>
</evidence>
<feature type="compositionally biased region" description="Low complexity" evidence="1">
    <location>
        <begin position="1338"/>
        <end position="1347"/>
    </location>
</feature>
<feature type="compositionally biased region" description="Gly residues" evidence="1">
    <location>
        <begin position="1063"/>
        <end position="1076"/>
    </location>
</feature>
<sequence length="1528" mass="162537">MAVQFFPLPRRFPAPQLLLLTLLLLAPPPRFMGLWEESRCQPHSPGSKTILHRHVSHGPIISVLMQIRSCGRNPVQLCTSSAAKREASSPAPERRWRRRRMGLVLAAAVSPPGSGGQGGGAAAGAAALAGSTISTSLPGVDKGSLLMRPSFDASLDWASNVTAKGVGGCTLAKDAASPAFMPRRCPKPRRPVGIEEARKLGWKFAPLLHQHSLDWSRLSDPGAWLASAVLVDPVTYTTTDLKTYLGNRHRAQRAKTEKAAAEAAAAAATAAAAASGGSDAQARDSEAAAAKATAAAAEAAAADPYWRIHEAYDTHNFFATRLVRRRYVSAPPQGPAAASPGPAGPHGRETQQHEQQPPQPELAEARSMSDSDHPSGLRHPGGQQRPHPPPQQQQRREPQAGAGRRMMEGAGSGARSQQDQQQHHQHHQQRRRQHQEVEMEVEVEMEELGFEGGEVAPGAGGGGEGGGSSTAAGGRQEEQEGPYWPRFEVLQCFYLLPSYPPAPYPTRNPGSPADDPGPFTAGWEAASEEPTYAYVYTFWFFYPFNGCSNQLMATRFAGRHQAAEYFLCPLGVHEGDCSFEPDPDTGQLRPRVYSGLHSHANSPHTSNLNVYAKVNFKQLLNFDGIYVADRFAAGGPLFVPSAANTRWLPFPQEMGKEGEGVPPEDFRPGGALAWTAYLGNWGVPLTSPNFSITCLTHNLSLAGPCDPRNPPVFILDRLLGGVGARPLDVTWTPVLSPKRVAPELAEPISGPLVRRAAAYSWERELPAPLWDAREPLPGLGGLSLATLARDTSSLACPLAEDVHRTSAWGPAGHYLGNDPRVAHRLRLFVAAATAAIVAAAALSALVVKCMPLILAPHQRPPHHQHHHHGCADQRYGGYGDGRYWHEQYEGSRGRLAAAAGAAPHLPSRVRLSHDGTAAKLLRQGTSTVGPSADPQAAVARFSEDGSGGSGGGAAGTAVPAHRRCSEEQPLLAATASSRSRREGEGADDGADDDDDGDKPRRTAWRGWGSFAFRTAAACPAVKLLPLLAWRGCLAACRCFCGALCYPCRFCLRGKAGADVSGSSSGGGGGPGGGGGSSSSARRRRRRGLGPYLLGCATQPERRLLWLSLGIMAYSLGLIMSVQGLLETLHALRNLLLRGLWAIAGLEGVFVALLAAGGVIELGLMVAAVSLGPKAPLIAAKGSGPANGLPSTAAGAAGSSAAATAAAKVPWRTLALLAAVGYMEVAASLHLLGFGLALWVGVLGASEGCSAAVQGLYRIISFSPDVCLDLSMIGVPGPSSVTSWISSGGLCPPDLYIVYPRGSQKLRAPSPHLTSPHLTSPHLTSPRLTSPHLTSPHFTSPHLTSPLTSPHPSPHLTPHLTSPHLTSPHLTSLRFTSPDPARIQMWRRPDADVQCVAAAAAIGAPPTTTPDMRCYCRYRRTITTTTMAIIINIIIIIISSIISSITSHDIPSQMAMVWLAEARGALGWLAAVLVVVVLWWFWKWVRWGRQLGCCRRPVAPQCRLGVQFVFHDVLREEFVFRCALVLLAE</sequence>
<feature type="transmembrane region" description="Helical" evidence="2">
    <location>
        <begin position="1137"/>
        <end position="1170"/>
    </location>
</feature>
<dbReference type="InParanoid" id="D8UDJ5"/>
<gene>
    <name evidence="4" type="ORF">VOLCADRAFT_97750</name>
</gene>
<feature type="region of interest" description="Disordered" evidence="1">
    <location>
        <begin position="941"/>
        <end position="1000"/>
    </location>
</feature>
<dbReference type="PANTHER" id="PTHR48174">
    <property type="entry name" value="DUF946 FAMILY PROTEIN"/>
    <property type="match status" value="1"/>
</dbReference>
<keyword evidence="2" id="KW-0812">Transmembrane</keyword>